<organism evidence="3 4">
    <name type="scientific">Pristionchus entomophagus</name>
    <dbReference type="NCBI Taxonomy" id="358040"/>
    <lineage>
        <taxon>Eukaryota</taxon>
        <taxon>Metazoa</taxon>
        <taxon>Ecdysozoa</taxon>
        <taxon>Nematoda</taxon>
        <taxon>Chromadorea</taxon>
        <taxon>Rhabditida</taxon>
        <taxon>Rhabditina</taxon>
        <taxon>Diplogasteromorpha</taxon>
        <taxon>Diplogasteroidea</taxon>
        <taxon>Neodiplogasteridae</taxon>
        <taxon>Pristionchus</taxon>
    </lineage>
</organism>
<keyword evidence="2" id="KW-0677">Repeat</keyword>
<keyword evidence="1" id="KW-0880">Kelch repeat</keyword>
<dbReference type="PANTHER" id="PTHR46344:SF27">
    <property type="entry name" value="KELCH REPEAT SUPERFAMILY PROTEIN"/>
    <property type="match status" value="1"/>
</dbReference>
<dbReference type="PRINTS" id="PR00501">
    <property type="entry name" value="KELCHREPEAT"/>
</dbReference>
<evidence type="ECO:0000313" key="4">
    <source>
        <dbReference type="Proteomes" id="UP001432027"/>
    </source>
</evidence>
<dbReference type="SUPFAM" id="SSF117281">
    <property type="entry name" value="Kelch motif"/>
    <property type="match status" value="1"/>
</dbReference>
<dbReference type="PANTHER" id="PTHR46344">
    <property type="entry name" value="OS02G0202900 PROTEIN"/>
    <property type="match status" value="1"/>
</dbReference>
<sequence length="129" mass="14316">DWSLRESMSTSRVSTASCVLDGKLFVIGGTDFLIPGVWDDGEYYDTKKDRWTPIAPMKKEREGCAAIALNGMIYVVGGFEITRIPQFAMHFFADVERYDPSTDSWTTLSSMNIGRANCSLTISCGKLVV</sequence>
<proteinExistence type="predicted"/>
<protein>
    <submittedName>
        <fullName evidence="3">Uncharacterized protein</fullName>
    </submittedName>
</protein>
<dbReference type="Proteomes" id="UP001432027">
    <property type="component" value="Unassembled WGS sequence"/>
</dbReference>
<name>A0AAV5ST12_9BILA</name>
<evidence type="ECO:0000256" key="1">
    <source>
        <dbReference type="ARBA" id="ARBA00022441"/>
    </source>
</evidence>
<dbReference type="InterPro" id="IPR006652">
    <property type="entry name" value="Kelch_1"/>
</dbReference>
<dbReference type="Gene3D" id="2.120.10.80">
    <property type="entry name" value="Kelch-type beta propeller"/>
    <property type="match status" value="1"/>
</dbReference>
<feature type="non-terminal residue" evidence="3">
    <location>
        <position position="1"/>
    </location>
</feature>
<dbReference type="AlphaFoldDB" id="A0AAV5ST12"/>
<keyword evidence="4" id="KW-1185">Reference proteome</keyword>
<comment type="caution">
    <text evidence="3">The sequence shown here is derived from an EMBL/GenBank/DDBJ whole genome shotgun (WGS) entry which is preliminary data.</text>
</comment>
<reference evidence="3" key="1">
    <citation type="submission" date="2023-10" db="EMBL/GenBank/DDBJ databases">
        <title>Genome assembly of Pristionchus species.</title>
        <authorList>
            <person name="Yoshida K."/>
            <person name="Sommer R.J."/>
        </authorList>
    </citation>
    <scope>NUCLEOTIDE SEQUENCE</scope>
    <source>
        <strain evidence="3">RS0144</strain>
    </source>
</reference>
<accession>A0AAV5ST12</accession>
<evidence type="ECO:0000256" key="2">
    <source>
        <dbReference type="ARBA" id="ARBA00022737"/>
    </source>
</evidence>
<dbReference type="InterPro" id="IPR015915">
    <property type="entry name" value="Kelch-typ_b-propeller"/>
</dbReference>
<evidence type="ECO:0000313" key="3">
    <source>
        <dbReference type="EMBL" id="GMS83205.1"/>
    </source>
</evidence>
<gene>
    <name evidence="3" type="ORF">PENTCL1PPCAC_5380</name>
</gene>
<dbReference type="SMART" id="SM00612">
    <property type="entry name" value="Kelch"/>
    <property type="match status" value="2"/>
</dbReference>
<feature type="non-terminal residue" evidence="3">
    <location>
        <position position="129"/>
    </location>
</feature>
<dbReference type="EMBL" id="BTSX01000002">
    <property type="protein sequence ID" value="GMS83205.1"/>
    <property type="molecule type" value="Genomic_DNA"/>
</dbReference>
<dbReference type="Pfam" id="PF01344">
    <property type="entry name" value="Kelch_1"/>
    <property type="match status" value="2"/>
</dbReference>